<protein>
    <submittedName>
        <fullName evidence="2">14208_t:CDS:1</fullName>
    </submittedName>
</protein>
<organism evidence="2 3">
    <name type="scientific">Gigaspora margarita</name>
    <dbReference type="NCBI Taxonomy" id="4874"/>
    <lineage>
        <taxon>Eukaryota</taxon>
        <taxon>Fungi</taxon>
        <taxon>Fungi incertae sedis</taxon>
        <taxon>Mucoromycota</taxon>
        <taxon>Glomeromycotina</taxon>
        <taxon>Glomeromycetes</taxon>
        <taxon>Diversisporales</taxon>
        <taxon>Gigasporaceae</taxon>
        <taxon>Gigaspora</taxon>
    </lineage>
</organism>
<evidence type="ECO:0000313" key="3">
    <source>
        <dbReference type="Proteomes" id="UP000789901"/>
    </source>
</evidence>
<reference evidence="2 3" key="1">
    <citation type="submission" date="2021-06" db="EMBL/GenBank/DDBJ databases">
        <authorList>
            <person name="Kallberg Y."/>
            <person name="Tangrot J."/>
            <person name="Rosling A."/>
        </authorList>
    </citation>
    <scope>NUCLEOTIDE SEQUENCE [LARGE SCALE GENOMIC DNA]</scope>
    <source>
        <strain evidence="2 3">120-4 pot B 10/14</strain>
    </source>
</reference>
<name>A0ABN7V8E4_GIGMA</name>
<feature type="region of interest" description="Disordered" evidence="1">
    <location>
        <begin position="54"/>
        <end position="73"/>
    </location>
</feature>
<evidence type="ECO:0000313" key="2">
    <source>
        <dbReference type="EMBL" id="CAG8743603.1"/>
    </source>
</evidence>
<evidence type="ECO:0000256" key="1">
    <source>
        <dbReference type="SAM" id="MobiDB-lite"/>
    </source>
</evidence>
<comment type="caution">
    <text evidence="2">The sequence shown here is derived from an EMBL/GenBank/DDBJ whole genome shotgun (WGS) entry which is preliminary data.</text>
</comment>
<gene>
    <name evidence="2" type="ORF">GMARGA_LOCUS15638</name>
</gene>
<feature type="compositionally biased region" description="Polar residues" evidence="1">
    <location>
        <begin position="62"/>
        <end position="72"/>
    </location>
</feature>
<dbReference type="EMBL" id="CAJVQB010010882">
    <property type="protein sequence ID" value="CAG8743603.1"/>
    <property type="molecule type" value="Genomic_DNA"/>
</dbReference>
<proteinExistence type="predicted"/>
<dbReference type="Proteomes" id="UP000789901">
    <property type="component" value="Unassembled WGS sequence"/>
</dbReference>
<keyword evidence="3" id="KW-1185">Reference proteome</keyword>
<accession>A0ABN7V8E4</accession>
<sequence>MEDAIIKVKKKILPSKVITNESREQRSGPKELRDMKAIKTLSILIGEIRKNRGNRSYKKYKSNGSSRQPQQNLERKLSLQYHRKRKERKHYLPNKLKIFYLDQLLNSKNNELITWQQLKKAKTGSAKGKKAKWFVEVERQTLQNSSSRLVKDKFQLDSKNQQTVHSPLFKLNKNKRSKNWIIFKDQRSRSWKLERIEKKKERKL</sequence>
<feature type="non-terminal residue" evidence="2">
    <location>
        <position position="204"/>
    </location>
</feature>